<protein>
    <submittedName>
        <fullName evidence="3">Uncharacterized protein</fullName>
    </submittedName>
</protein>
<keyword evidence="2" id="KW-0472">Membrane</keyword>
<name>A0A1K0IPW2_CUPNE</name>
<keyword evidence="2" id="KW-0812">Transmembrane</keyword>
<evidence type="ECO:0000256" key="2">
    <source>
        <dbReference type="SAM" id="Phobius"/>
    </source>
</evidence>
<evidence type="ECO:0000256" key="1">
    <source>
        <dbReference type="SAM" id="MobiDB-lite"/>
    </source>
</evidence>
<dbReference type="AlphaFoldDB" id="A0A1K0IPW2"/>
<feature type="region of interest" description="Disordered" evidence="1">
    <location>
        <begin position="88"/>
        <end position="114"/>
    </location>
</feature>
<dbReference type="RefSeq" id="WP_340529474.1">
    <property type="nucleotide sequence ID" value="NZ_FMSH01000475.1"/>
</dbReference>
<feature type="transmembrane region" description="Helical" evidence="2">
    <location>
        <begin position="6"/>
        <end position="25"/>
    </location>
</feature>
<sequence length="257" mass="27650">MQSVVIVLASLAAWGGLWWYAARYFKGKGHGGIVSHLSGIAVGFLGSTVLLLLLIGTVQPSGSEQPSPQESKAEDKVIDAPAATTVTAPATNADLASPSDIAPKKQAHTPHPGKTLKLSAEQILTSLPRLDQTASPLMDGTPRTNVKLSTFAHLELIGDQRDVSRYTVMFGLPNDDKSAVIETSVMAAKVLMNTFPAWEKQGNNPMTWLGDATEQLTKNIKRNKDEPKAVVMERDGRRITYKAVPVLGIFLLTVEPV</sequence>
<keyword evidence="2" id="KW-1133">Transmembrane helix</keyword>
<dbReference type="EMBL" id="FMSH01000475">
    <property type="protein sequence ID" value="SCU94394.1"/>
    <property type="molecule type" value="Genomic_DNA"/>
</dbReference>
<gene>
    <name evidence="3" type="ORF">CNECB9_5260039</name>
</gene>
<feature type="transmembrane region" description="Helical" evidence="2">
    <location>
        <begin position="37"/>
        <end position="58"/>
    </location>
</feature>
<reference evidence="3" key="1">
    <citation type="submission" date="2016-09" db="EMBL/GenBank/DDBJ databases">
        <authorList>
            <person name="Capua I."/>
            <person name="De Benedictis P."/>
            <person name="Joannis T."/>
            <person name="Lombin L.H."/>
            <person name="Cattoli G."/>
        </authorList>
    </citation>
    <scope>NUCLEOTIDE SEQUENCE</scope>
    <source>
        <strain evidence="3">B9</strain>
    </source>
</reference>
<accession>A0A1K0IPW2</accession>
<organism evidence="3">
    <name type="scientific">Cupriavidus necator</name>
    <name type="common">Alcaligenes eutrophus</name>
    <name type="synonym">Ralstonia eutropha</name>
    <dbReference type="NCBI Taxonomy" id="106590"/>
    <lineage>
        <taxon>Bacteria</taxon>
        <taxon>Pseudomonadati</taxon>
        <taxon>Pseudomonadota</taxon>
        <taxon>Betaproteobacteria</taxon>
        <taxon>Burkholderiales</taxon>
        <taxon>Burkholderiaceae</taxon>
        <taxon>Cupriavidus</taxon>
    </lineage>
</organism>
<evidence type="ECO:0000313" key="3">
    <source>
        <dbReference type="EMBL" id="SCU94394.1"/>
    </source>
</evidence>
<proteinExistence type="predicted"/>